<evidence type="ECO:0000313" key="2">
    <source>
        <dbReference type="EMBL" id="MFC0682874.1"/>
    </source>
</evidence>
<proteinExistence type="predicted"/>
<protein>
    <submittedName>
        <fullName evidence="2">Uncharacterized protein</fullName>
    </submittedName>
</protein>
<dbReference type="Proteomes" id="UP001589896">
    <property type="component" value="Unassembled WGS sequence"/>
</dbReference>
<sequence>MGTDRGEWIGRLVFEAQDRTRQTVLSQNVAGIVRNPSGVYAFTGLAHLGTYEGFIYRVAPASDGRVTANLLGRLPGTPSNLVQDAQHVTNFLVSTGQLDSAGREVFRCLRLVRESVQPGHACLPPRRLGSNNSSKPTPLRGAA</sequence>
<reference evidence="2 3" key="1">
    <citation type="submission" date="2024-09" db="EMBL/GenBank/DDBJ databases">
        <authorList>
            <person name="Sun Q."/>
            <person name="Mori K."/>
        </authorList>
    </citation>
    <scope>NUCLEOTIDE SEQUENCE [LARGE SCALE GENOMIC DNA]</scope>
    <source>
        <strain evidence="2 3">KCTC 23076</strain>
    </source>
</reference>
<evidence type="ECO:0000313" key="3">
    <source>
        <dbReference type="Proteomes" id="UP001589896"/>
    </source>
</evidence>
<feature type="region of interest" description="Disordered" evidence="1">
    <location>
        <begin position="123"/>
        <end position="143"/>
    </location>
</feature>
<evidence type="ECO:0000256" key="1">
    <source>
        <dbReference type="SAM" id="MobiDB-lite"/>
    </source>
</evidence>
<comment type="caution">
    <text evidence="2">The sequence shown here is derived from an EMBL/GenBank/DDBJ whole genome shotgun (WGS) entry which is preliminary data.</text>
</comment>
<gene>
    <name evidence="2" type="ORF">ACFFGH_34005</name>
</gene>
<dbReference type="RefSeq" id="WP_386677318.1">
    <property type="nucleotide sequence ID" value="NZ_JBHLTG010000022.1"/>
</dbReference>
<keyword evidence="3" id="KW-1185">Reference proteome</keyword>
<organism evidence="2 3">
    <name type="scientific">Lysobacter korlensis</name>
    <dbReference type="NCBI Taxonomy" id="553636"/>
    <lineage>
        <taxon>Bacteria</taxon>
        <taxon>Pseudomonadati</taxon>
        <taxon>Pseudomonadota</taxon>
        <taxon>Gammaproteobacteria</taxon>
        <taxon>Lysobacterales</taxon>
        <taxon>Lysobacteraceae</taxon>
        <taxon>Lysobacter</taxon>
    </lineage>
</organism>
<accession>A0ABV6S0W7</accession>
<dbReference type="EMBL" id="JBHLTG010000022">
    <property type="protein sequence ID" value="MFC0682874.1"/>
    <property type="molecule type" value="Genomic_DNA"/>
</dbReference>
<name>A0ABV6S0W7_9GAMM</name>